<name>A0ABT7MVX7_9MICO</name>
<protein>
    <submittedName>
        <fullName evidence="1">Uncharacterized protein</fullName>
    </submittedName>
</protein>
<reference evidence="1 2" key="1">
    <citation type="submission" date="2023-06" db="EMBL/GenBank/DDBJ databases">
        <title>Microbacterium sp. nov., isolated from a waste landfill.</title>
        <authorList>
            <person name="Wen W."/>
        </authorList>
    </citation>
    <scope>NUCLEOTIDE SEQUENCE [LARGE SCALE GENOMIC DNA]</scope>
    <source>
        <strain evidence="1 2">ASV49</strain>
    </source>
</reference>
<proteinExistence type="predicted"/>
<evidence type="ECO:0000313" key="1">
    <source>
        <dbReference type="EMBL" id="MDL9978587.1"/>
    </source>
</evidence>
<organism evidence="1 2">
    <name type="scientific">Microbacterium candidum</name>
    <dbReference type="NCBI Taxonomy" id="3041922"/>
    <lineage>
        <taxon>Bacteria</taxon>
        <taxon>Bacillati</taxon>
        <taxon>Actinomycetota</taxon>
        <taxon>Actinomycetes</taxon>
        <taxon>Micrococcales</taxon>
        <taxon>Microbacteriaceae</taxon>
        <taxon>Microbacterium</taxon>
    </lineage>
</organism>
<keyword evidence="2" id="KW-1185">Reference proteome</keyword>
<gene>
    <name evidence="1" type="ORF">QSV35_04525</name>
</gene>
<evidence type="ECO:0000313" key="2">
    <source>
        <dbReference type="Proteomes" id="UP001235064"/>
    </source>
</evidence>
<dbReference type="RefSeq" id="WP_286287137.1">
    <property type="nucleotide sequence ID" value="NZ_JASXSZ010000001.1"/>
</dbReference>
<sequence>MKTTLTTVDRANVETVLYRVAICAFTYYEGKEIDDPGFSVRDDVEWCLAALGTHAETAGSLRADIHAMITDRDADRRTFIARLAALAEE</sequence>
<dbReference type="Proteomes" id="UP001235064">
    <property type="component" value="Unassembled WGS sequence"/>
</dbReference>
<dbReference type="EMBL" id="JASXSZ010000001">
    <property type="protein sequence ID" value="MDL9978587.1"/>
    <property type="molecule type" value="Genomic_DNA"/>
</dbReference>
<comment type="caution">
    <text evidence="1">The sequence shown here is derived from an EMBL/GenBank/DDBJ whole genome shotgun (WGS) entry which is preliminary data.</text>
</comment>
<accession>A0ABT7MVX7</accession>